<dbReference type="Ensembl" id="ENSCCNT00000038174.1">
    <property type="protein sequence ID" value="ENSCCNP00000030281.1"/>
    <property type="gene ID" value="ENSCCNG00000029009.1"/>
</dbReference>
<sequence length="258" mass="28336">MHPGAPAAHGVSEPGPQELCAFVSGAAVHMLRALQPRRTRLSKRRPNHRRFLHNQICRQFATIEAATQRLALSILSQEAPPQRLPPKRPPPPPPSPFLGVACAVAPMELSHANPSLSLAALDTSTFDLFDDIVLTPECPSVPSDLFLQPVTADPPLLASEVSYHALGQGDLRPRDLKEALHFSDPLLPPQHSLEEEAEPAALSWGWEDRWEVPCAWDSQRILEDSGGPVMPSHNQTRPQDKPESPPLEPPTHLLPNRL</sequence>
<dbReference type="RefSeq" id="XP_073913480.1">
    <property type="nucleotide sequence ID" value="XM_074057379.1"/>
</dbReference>
<protein>
    <submittedName>
        <fullName evidence="2">Uncharacterized protein</fullName>
    </submittedName>
</protein>
<feature type="region of interest" description="Disordered" evidence="1">
    <location>
        <begin position="221"/>
        <end position="258"/>
    </location>
</feature>
<accession>A0A8C0XNR3</accession>
<dbReference type="AlphaFoldDB" id="A0A8C0XNR3"/>
<reference evidence="2" key="1">
    <citation type="submission" date="2023-09" db="UniProtKB">
        <authorList>
            <consortium name="Ensembl"/>
        </authorList>
    </citation>
    <scope>IDENTIFICATION</scope>
</reference>
<name>A0A8C0XNR3_CASCN</name>
<dbReference type="GeneID" id="141417919"/>
<evidence type="ECO:0000313" key="2">
    <source>
        <dbReference type="Ensembl" id="ENSCCNP00000030281.1"/>
    </source>
</evidence>
<evidence type="ECO:0000256" key="1">
    <source>
        <dbReference type="SAM" id="MobiDB-lite"/>
    </source>
</evidence>
<organism evidence="2">
    <name type="scientific">Castor canadensis</name>
    <name type="common">American beaver</name>
    <dbReference type="NCBI Taxonomy" id="51338"/>
    <lineage>
        <taxon>Eukaryota</taxon>
        <taxon>Metazoa</taxon>
        <taxon>Chordata</taxon>
        <taxon>Craniata</taxon>
        <taxon>Vertebrata</taxon>
        <taxon>Euteleostomi</taxon>
        <taxon>Mammalia</taxon>
        <taxon>Eutheria</taxon>
        <taxon>Euarchontoglires</taxon>
        <taxon>Glires</taxon>
        <taxon>Rodentia</taxon>
        <taxon>Castorimorpha</taxon>
        <taxon>Castoridae</taxon>
        <taxon>Castor</taxon>
    </lineage>
</organism>
<proteinExistence type="predicted"/>